<evidence type="ECO:0000313" key="2">
    <source>
        <dbReference type="Proteomes" id="UP001164250"/>
    </source>
</evidence>
<protein>
    <submittedName>
        <fullName evidence="1">Uncharacterized protein</fullName>
    </submittedName>
</protein>
<name>A0ACC1BMR8_9ROSI</name>
<accession>A0ACC1BMR8</accession>
<gene>
    <name evidence="1" type="ORF">Patl1_20344</name>
</gene>
<reference evidence="2" key="1">
    <citation type="journal article" date="2023" name="G3 (Bethesda)">
        <title>Genome assembly and association tests identify interacting loci associated with vigor, precocity, and sex in interspecific pistachio rootstocks.</title>
        <authorList>
            <person name="Palmer W."/>
            <person name="Jacygrad E."/>
            <person name="Sagayaradj S."/>
            <person name="Cavanaugh K."/>
            <person name="Han R."/>
            <person name="Bertier L."/>
            <person name="Beede B."/>
            <person name="Kafkas S."/>
            <person name="Golino D."/>
            <person name="Preece J."/>
            <person name="Michelmore R."/>
        </authorList>
    </citation>
    <scope>NUCLEOTIDE SEQUENCE [LARGE SCALE GENOMIC DNA]</scope>
</reference>
<proteinExistence type="predicted"/>
<evidence type="ECO:0000313" key="1">
    <source>
        <dbReference type="EMBL" id="KAJ0100239.1"/>
    </source>
</evidence>
<organism evidence="1 2">
    <name type="scientific">Pistacia atlantica</name>
    <dbReference type="NCBI Taxonomy" id="434234"/>
    <lineage>
        <taxon>Eukaryota</taxon>
        <taxon>Viridiplantae</taxon>
        <taxon>Streptophyta</taxon>
        <taxon>Embryophyta</taxon>
        <taxon>Tracheophyta</taxon>
        <taxon>Spermatophyta</taxon>
        <taxon>Magnoliopsida</taxon>
        <taxon>eudicotyledons</taxon>
        <taxon>Gunneridae</taxon>
        <taxon>Pentapetalae</taxon>
        <taxon>rosids</taxon>
        <taxon>malvids</taxon>
        <taxon>Sapindales</taxon>
        <taxon>Anacardiaceae</taxon>
        <taxon>Pistacia</taxon>
    </lineage>
</organism>
<keyword evidence="2" id="KW-1185">Reference proteome</keyword>
<sequence>MEGDAGKDLGCQKTMDGKVSNRNGSAKKIPSCCLKAKASAPELEAKCHSTVVSGWFTESQSLPDKAGKKVFFNNPMWPGEAHSLEVKNILFKGKSEYQEVLVFQSSTYGKVLVLDGIIQLTEKDECAYQEMIAHLPLCSLPSPKTVISKIFINLAEAILFGKVFVILSTFVDGLVHWQLLNVVVAAFGYCCNTNLHVRLTLLQCKMQVLVVGGGDGGVLREISRHNSVELIDICEIDQMVIDVSKKFFPELAVGFEDPRVQVHVGDAVEFLRNAPPGKYDAIIVDSSDPVGPAQELVEKPFFETIARALRPGGVLCNMAESMWLHTHLIEDMISICRETFKGSVHYAWASVPTYPSGVIGFLVCSTEGPPVDFVKPINPIEKLEGAPKHKRELRFYNSEIHSAAFALPSFLRREVNLLRDPPTATQQICIS</sequence>
<comment type="caution">
    <text evidence="1">The sequence shown here is derived from an EMBL/GenBank/DDBJ whole genome shotgun (WGS) entry which is preliminary data.</text>
</comment>
<dbReference type="EMBL" id="CM047900">
    <property type="protein sequence ID" value="KAJ0100239.1"/>
    <property type="molecule type" value="Genomic_DNA"/>
</dbReference>
<dbReference type="Proteomes" id="UP001164250">
    <property type="component" value="Chromosome 4"/>
</dbReference>